<protein>
    <recommendedName>
        <fullName evidence="1">DUF4246 domain-containing protein</fullName>
    </recommendedName>
</protein>
<feature type="domain" description="DUF4246" evidence="1">
    <location>
        <begin position="4"/>
        <end position="73"/>
    </location>
</feature>
<dbReference type="Proteomes" id="UP000054248">
    <property type="component" value="Unassembled WGS sequence"/>
</dbReference>
<dbReference type="STRING" id="1051891.A0A0C3MJZ7"/>
<sequence>MDQRSNQIVGATPIPAGRCLAFPNIYQHKVAPFRLEDETNPGHRKMLALFLIDPEHPRFSTTDIPPQQAEWYELAMQQAPENSLLKKLPAEIIRETTRHVPNLMTLDGAKKYRLELMDERTVFVGTQDDKYFNAEFNLCEH</sequence>
<evidence type="ECO:0000313" key="2">
    <source>
        <dbReference type="EMBL" id="KIO34042.1"/>
    </source>
</evidence>
<dbReference type="AlphaFoldDB" id="A0A0C3MJZ7"/>
<dbReference type="HOGENOM" id="CLU_012066_1_2_1"/>
<reference evidence="2 3" key="1">
    <citation type="submission" date="2014-04" db="EMBL/GenBank/DDBJ databases">
        <authorList>
            <consortium name="DOE Joint Genome Institute"/>
            <person name="Kuo A."/>
            <person name="Girlanda M."/>
            <person name="Perotto S."/>
            <person name="Kohler A."/>
            <person name="Nagy L.G."/>
            <person name="Floudas D."/>
            <person name="Copeland A."/>
            <person name="Barry K.W."/>
            <person name="Cichocki N."/>
            <person name="Veneault-Fourrey C."/>
            <person name="LaButti K."/>
            <person name="Lindquist E.A."/>
            <person name="Lipzen A."/>
            <person name="Lundell T."/>
            <person name="Morin E."/>
            <person name="Murat C."/>
            <person name="Sun H."/>
            <person name="Tunlid A."/>
            <person name="Henrissat B."/>
            <person name="Grigoriev I.V."/>
            <person name="Hibbett D.S."/>
            <person name="Martin F."/>
            <person name="Nordberg H.P."/>
            <person name="Cantor M.N."/>
            <person name="Hua S.X."/>
        </authorList>
    </citation>
    <scope>NUCLEOTIDE SEQUENCE [LARGE SCALE GENOMIC DNA]</scope>
    <source>
        <strain evidence="2 3">MUT 4182</strain>
    </source>
</reference>
<gene>
    <name evidence="2" type="ORF">M407DRAFT_17295</name>
</gene>
<organism evidence="2 3">
    <name type="scientific">Tulasnella calospora MUT 4182</name>
    <dbReference type="NCBI Taxonomy" id="1051891"/>
    <lineage>
        <taxon>Eukaryota</taxon>
        <taxon>Fungi</taxon>
        <taxon>Dikarya</taxon>
        <taxon>Basidiomycota</taxon>
        <taxon>Agaricomycotina</taxon>
        <taxon>Agaricomycetes</taxon>
        <taxon>Cantharellales</taxon>
        <taxon>Tulasnellaceae</taxon>
        <taxon>Tulasnella</taxon>
    </lineage>
</organism>
<evidence type="ECO:0000313" key="3">
    <source>
        <dbReference type="Proteomes" id="UP000054248"/>
    </source>
</evidence>
<keyword evidence="3" id="KW-1185">Reference proteome</keyword>
<dbReference type="PANTHER" id="PTHR33119">
    <property type="entry name" value="IFI3P"/>
    <property type="match status" value="1"/>
</dbReference>
<evidence type="ECO:0000259" key="1">
    <source>
        <dbReference type="Pfam" id="PF14033"/>
    </source>
</evidence>
<dbReference type="OrthoDB" id="415532at2759"/>
<accession>A0A0C3MJZ7</accession>
<dbReference type="Pfam" id="PF14033">
    <property type="entry name" value="DUF4246"/>
    <property type="match status" value="1"/>
</dbReference>
<proteinExistence type="predicted"/>
<dbReference type="EMBL" id="KN822945">
    <property type="protein sequence ID" value="KIO34042.1"/>
    <property type="molecule type" value="Genomic_DNA"/>
</dbReference>
<reference evidence="3" key="2">
    <citation type="submission" date="2015-01" db="EMBL/GenBank/DDBJ databases">
        <title>Evolutionary Origins and Diversification of the Mycorrhizal Mutualists.</title>
        <authorList>
            <consortium name="DOE Joint Genome Institute"/>
            <consortium name="Mycorrhizal Genomics Consortium"/>
            <person name="Kohler A."/>
            <person name="Kuo A."/>
            <person name="Nagy L.G."/>
            <person name="Floudas D."/>
            <person name="Copeland A."/>
            <person name="Barry K.W."/>
            <person name="Cichocki N."/>
            <person name="Veneault-Fourrey C."/>
            <person name="LaButti K."/>
            <person name="Lindquist E.A."/>
            <person name="Lipzen A."/>
            <person name="Lundell T."/>
            <person name="Morin E."/>
            <person name="Murat C."/>
            <person name="Riley R."/>
            <person name="Ohm R."/>
            <person name="Sun H."/>
            <person name="Tunlid A."/>
            <person name="Henrissat B."/>
            <person name="Grigoriev I.V."/>
            <person name="Hibbett D.S."/>
            <person name="Martin F."/>
        </authorList>
    </citation>
    <scope>NUCLEOTIDE SEQUENCE [LARGE SCALE GENOMIC DNA]</scope>
    <source>
        <strain evidence="3">MUT 4182</strain>
    </source>
</reference>
<dbReference type="InterPro" id="IPR025340">
    <property type="entry name" value="DUF4246"/>
</dbReference>
<dbReference type="InterPro" id="IPR049192">
    <property type="entry name" value="DUF4246_C"/>
</dbReference>
<dbReference type="PANTHER" id="PTHR33119:SF1">
    <property type="entry name" value="FE2OG DIOXYGENASE DOMAIN-CONTAINING PROTEIN"/>
    <property type="match status" value="1"/>
</dbReference>
<name>A0A0C3MJZ7_9AGAM</name>